<evidence type="ECO:0000313" key="3">
    <source>
        <dbReference type="EMBL" id="GEP55713.1"/>
    </source>
</evidence>
<reference evidence="3 4" key="1">
    <citation type="submission" date="2019-07" db="EMBL/GenBank/DDBJ databases">
        <title>Whole genome shotgun sequence of Reyranella soli NBRC 108950.</title>
        <authorList>
            <person name="Hosoyama A."/>
            <person name="Uohara A."/>
            <person name="Ohji S."/>
            <person name="Ichikawa N."/>
        </authorList>
    </citation>
    <scope>NUCLEOTIDE SEQUENCE [LARGE SCALE GENOMIC DNA]</scope>
    <source>
        <strain evidence="3 4">NBRC 108950</strain>
    </source>
</reference>
<dbReference type="CDD" id="cd07012">
    <property type="entry name" value="PBP2_Bug_TTT"/>
    <property type="match status" value="1"/>
</dbReference>
<sequence length="318" mass="33604">MSATRRLVLQGGLAGLAMPGAALAQDGQLRIVVPFAAGSGTDNAARVFGEAVRLATGRSVMVDNKPGGGTSIGSLEVSRARPDGATVLLTTGGHTTNAVLSRKLPYDSIEGFTPIMLLTRSQGFGLIVGGGSRFKTIQEFLAAAKAEPGKLTYGSSGIGNTTHVVGELFCRSAQVQLTHVPYKSTPINDAMTGTIDCFFVSPSLIMQYLKADKLRALGVSSAQRIALLPDVPTFAEFGIEADIPGWSGFWGPANLPPALVESLFQTLSRGAQEKSFQTYARDNGSEVVCLPPAEFKAYVVSEIERYRRVLPPLGIQVD</sequence>
<comment type="caution">
    <text evidence="3">The sequence shown here is derived from an EMBL/GenBank/DDBJ whole genome shotgun (WGS) entry which is preliminary data.</text>
</comment>
<accession>A0A512N9U8</accession>
<feature type="signal peptide" evidence="2">
    <location>
        <begin position="1"/>
        <end position="24"/>
    </location>
</feature>
<dbReference type="RefSeq" id="WP_147149798.1">
    <property type="nucleotide sequence ID" value="NZ_BKAJ01000045.1"/>
</dbReference>
<dbReference type="SUPFAM" id="SSF53850">
    <property type="entry name" value="Periplasmic binding protein-like II"/>
    <property type="match status" value="1"/>
</dbReference>
<gene>
    <name evidence="3" type="ORF">RSO01_28790</name>
</gene>
<dbReference type="PANTHER" id="PTHR42928:SF5">
    <property type="entry name" value="BLR1237 PROTEIN"/>
    <property type="match status" value="1"/>
</dbReference>
<dbReference type="EMBL" id="BKAJ01000045">
    <property type="protein sequence ID" value="GEP55713.1"/>
    <property type="molecule type" value="Genomic_DNA"/>
</dbReference>
<dbReference type="OrthoDB" id="9780943at2"/>
<dbReference type="InterPro" id="IPR042100">
    <property type="entry name" value="Bug_dom1"/>
</dbReference>
<name>A0A512N9U8_9HYPH</name>
<dbReference type="InterPro" id="IPR005064">
    <property type="entry name" value="BUG"/>
</dbReference>
<organism evidence="3 4">
    <name type="scientific">Reyranella soli</name>
    <dbReference type="NCBI Taxonomy" id="1230389"/>
    <lineage>
        <taxon>Bacteria</taxon>
        <taxon>Pseudomonadati</taxon>
        <taxon>Pseudomonadota</taxon>
        <taxon>Alphaproteobacteria</taxon>
        <taxon>Hyphomicrobiales</taxon>
        <taxon>Reyranellaceae</taxon>
        <taxon>Reyranella</taxon>
    </lineage>
</organism>
<comment type="similarity">
    <text evidence="1">Belongs to the UPF0065 (bug) family.</text>
</comment>
<dbReference type="PANTHER" id="PTHR42928">
    <property type="entry name" value="TRICARBOXYLATE-BINDING PROTEIN"/>
    <property type="match status" value="1"/>
</dbReference>
<protein>
    <submittedName>
        <fullName evidence="3">MFS transporter</fullName>
    </submittedName>
</protein>
<keyword evidence="4" id="KW-1185">Reference proteome</keyword>
<evidence type="ECO:0000256" key="1">
    <source>
        <dbReference type="ARBA" id="ARBA00006987"/>
    </source>
</evidence>
<dbReference type="PIRSF" id="PIRSF017082">
    <property type="entry name" value="YflP"/>
    <property type="match status" value="1"/>
</dbReference>
<feature type="chain" id="PRO_5022067662" evidence="2">
    <location>
        <begin position="25"/>
        <end position="318"/>
    </location>
</feature>
<dbReference type="Proteomes" id="UP000321058">
    <property type="component" value="Unassembled WGS sequence"/>
</dbReference>
<dbReference type="AlphaFoldDB" id="A0A512N9U8"/>
<dbReference type="Pfam" id="PF03401">
    <property type="entry name" value="TctC"/>
    <property type="match status" value="1"/>
</dbReference>
<keyword evidence="2" id="KW-0732">Signal</keyword>
<dbReference type="Gene3D" id="3.40.190.150">
    <property type="entry name" value="Bordetella uptake gene, domain 1"/>
    <property type="match status" value="1"/>
</dbReference>
<proteinExistence type="inferred from homology"/>
<evidence type="ECO:0000256" key="2">
    <source>
        <dbReference type="SAM" id="SignalP"/>
    </source>
</evidence>
<evidence type="ECO:0000313" key="4">
    <source>
        <dbReference type="Proteomes" id="UP000321058"/>
    </source>
</evidence>
<dbReference type="Gene3D" id="3.40.190.10">
    <property type="entry name" value="Periplasmic binding protein-like II"/>
    <property type="match status" value="1"/>
</dbReference>